<dbReference type="InterPro" id="IPR051906">
    <property type="entry name" value="TolC-like"/>
</dbReference>
<keyword evidence="6" id="KW-0732">Signal</keyword>
<evidence type="ECO:0000256" key="4">
    <source>
        <dbReference type="ARBA" id="ARBA00023136"/>
    </source>
</evidence>
<dbReference type="Gene3D" id="1.20.1600.10">
    <property type="entry name" value="Outer membrane efflux proteins (OEP)"/>
    <property type="match status" value="1"/>
</dbReference>
<dbReference type="GO" id="GO:0015288">
    <property type="term" value="F:porin activity"/>
    <property type="evidence" value="ECO:0007669"/>
    <property type="project" value="TreeGrafter"/>
</dbReference>
<evidence type="ECO:0000256" key="5">
    <source>
        <dbReference type="ARBA" id="ARBA00023237"/>
    </source>
</evidence>
<keyword evidence="8" id="KW-1185">Reference proteome</keyword>
<evidence type="ECO:0000256" key="3">
    <source>
        <dbReference type="ARBA" id="ARBA00022692"/>
    </source>
</evidence>
<protein>
    <submittedName>
        <fullName evidence="7">Outer membrane efflux protein</fullName>
    </submittedName>
</protein>
<keyword evidence="3" id="KW-0812">Transmembrane</keyword>
<evidence type="ECO:0000313" key="8">
    <source>
        <dbReference type="Proteomes" id="UP000019151"/>
    </source>
</evidence>
<organism evidence="7 8">
    <name type="scientific">Gemmatirosa kalamazoonensis</name>
    <dbReference type="NCBI Taxonomy" id="861299"/>
    <lineage>
        <taxon>Bacteria</taxon>
        <taxon>Pseudomonadati</taxon>
        <taxon>Gemmatimonadota</taxon>
        <taxon>Gemmatimonadia</taxon>
        <taxon>Gemmatimonadales</taxon>
        <taxon>Gemmatimonadaceae</taxon>
        <taxon>Gemmatirosa</taxon>
    </lineage>
</organism>
<dbReference type="KEGG" id="gba:J421_1320"/>
<dbReference type="eggNOG" id="COG1538">
    <property type="taxonomic scope" value="Bacteria"/>
</dbReference>
<dbReference type="OrthoDB" id="940457at2"/>
<dbReference type="InParanoid" id="W0REI3"/>
<dbReference type="GO" id="GO:0009279">
    <property type="term" value="C:cell outer membrane"/>
    <property type="evidence" value="ECO:0007669"/>
    <property type="project" value="UniProtKB-SubCell"/>
</dbReference>
<evidence type="ECO:0000256" key="2">
    <source>
        <dbReference type="ARBA" id="ARBA00022452"/>
    </source>
</evidence>
<dbReference type="EMBL" id="CP007128">
    <property type="protein sequence ID" value="AHG88857.1"/>
    <property type="molecule type" value="Genomic_DNA"/>
</dbReference>
<comment type="subcellular location">
    <subcellularLocation>
        <location evidence="1">Cell outer membrane</location>
    </subcellularLocation>
</comment>
<feature type="chain" id="PRO_5004793995" evidence="6">
    <location>
        <begin position="21"/>
        <end position="490"/>
    </location>
</feature>
<keyword evidence="2" id="KW-1134">Transmembrane beta strand</keyword>
<evidence type="ECO:0000313" key="7">
    <source>
        <dbReference type="EMBL" id="AHG88857.1"/>
    </source>
</evidence>
<accession>W0REI3</accession>
<evidence type="ECO:0000256" key="6">
    <source>
        <dbReference type="SAM" id="SignalP"/>
    </source>
</evidence>
<dbReference type="Proteomes" id="UP000019151">
    <property type="component" value="Chromosome"/>
</dbReference>
<name>W0REI3_9BACT</name>
<reference evidence="7" key="1">
    <citation type="submission" date="2013-12" db="EMBL/GenBank/DDBJ databases">
        <authorList>
            <person name="DeBruyn J.M."/>
            <person name="Radosevich M."/>
            <person name="Wommack K.Eric."/>
            <person name="Polson S."/>
            <person name="Hauser L.J."/>
            <person name="Fawaz M.N."/>
            <person name="Korlach J."/>
            <person name="Tsai Y.-C."/>
        </authorList>
    </citation>
    <scope>NUCLEOTIDE SEQUENCE</scope>
    <source>
        <strain evidence="7">KBS708</strain>
    </source>
</reference>
<feature type="signal peptide" evidence="6">
    <location>
        <begin position="1"/>
        <end position="20"/>
    </location>
</feature>
<gene>
    <name evidence="7" type="ORF">J421_1320</name>
</gene>
<dbReference type="STRING" id="861299.J421_1320"/>
<dbReference type="RefSeq" id="WP_025410382.1">
    <property type="nucleotide sequence ID" value="NZ_CP007128.1"/>
</dbReference>
<reference evidence="7" key="2">
    <citation type="journal article" date="2014" name="Genome Announc.">
        <title>Genome Sequence and Methylome of Soil Bacterium Gemmatirosa kalamazoonensis KBS708T, a Member of the Rarely Cultivated Gemmatimonadetes Phylum.</title>
        <authorList>
            <person name="Debruyn J.M."/>
            <person name="Radosevich M."/>
            <person name="Wommack K.E."/>
            <person name="Polson S.W."/>
            <person name="Hauser L.J."/>
            <person name="Fawaz M.N."/>
            <person name="Korlach J."/>
            <person name="Tsai Y.C."/>
        </authorList>
    </citation>
    <scope>NUCLEOTIDE SEQUENCE [LARGE SCALE GENOMIC DNA]</scope>
    <source>
        <strain evidence="7">KBS708</strain>
    </source>
</reference>
<sequence length="490" mass="53392">MMHPAKSLVLLALGASPALAQPAPNGAPLTLEQAVQRAAENGPAGRAALQAVRAARWRDKAFDARLMPQLSLDAVAPNLNRAIVPVVQPDGKTLYLAQRQMESSFSVTARQPLPFSGGSLFVSTGLSRLDVYGDKGATRLYQSSPVIIGITQGIFRPNRLAWDSREQSLNSDAAERRWLEAREDVSTQAVAAFFDVYSAQVTEENAATNVAVNDSLYTLSKGRLEVGKIGENDLLQSELALLRARASLDAAKLATQRARAALAVTLGIAPDALGPIAPPAQFPEFTADPDKAAAEALRNRSSMVDLELQDVQASRRVREAQLNNRFGATVTATAGLNQTAPSFGTAYNSLLDQQRVSVNVQMPIVQWRAGHAEVEAARADRERTEFVAKNQRATLEQDARFAALEIPLDRRQLDLAIKADSVGAKRFEIAKNRYVIGKIGIDNLYIAQSEKDAARQSLVQAMRSYWLGYYRLRRLTLYDFAANKPLTAEP</sequence>
<dbReference type="HOGENOM" id="CLU_044831_0_0_0"/>
<evidence type="ECO:0000256" key="1">
    <source>
        <dbReference type="ARBA" id="ARBA00004442"/>
    </source>
</evidence>
<dbReference type="GO" id="GO:1990281">
    <property type="term" value="C:efflux pump complex"/>
    <property type="evidence" value="ECO:0007669"/>
    <property type="project" value="TreeGrafter"/>
</dbReference>
<dbReference type="PANTHER" id="PTHR30026:SF20">
    <property type="entry name" value="OUTER MEMBRANE PROTEIN TOLC"/>
    <property type="match status" value="1"/>
</dbReference>
<dbReference type="GO" id="GO:0015562">
    <property type="term" value="F:efflux transmembrane transporter activity"/>
    <property type="evidence" value="ECO:0007669"/>
    <property type="project" value="InterPro"/>
</dbReference>
<dbReference type="SUPFAM" id="SSF56954">
    <property type="entry name" value="Outer membrane efflux proteins (OEP)"/>
    <property type="match status" value="1"/>
</dbReference>
<keyword evidence="4" id="KW-0472">Membrane</keyword>
<dbReference type="PANTHER" id="PTHR30026">
    <property type="entry name" value="OUTER MEMBRANE PROTEIN TOLC"/>
    <property type="match status" value="1"/>
</dbReference>
<keyword evidence="5" id="KW-0998">Cell outer membrane</keyword>
<proteinExistence type="predicted"/>
<dbReference type="AlphaFoldDB" id="W0REI3"/>